<evidence type="ECO:0000259" key="2">
    <source>
        <dbReference type="Pfam" id="PF02470"/>
    </source>
</evidence>
<dbReference type="InterPro" id="IPR052336">
    <property type="entry name" value="MlaD_Phospholipid_Transporter"/>
</dbReference>
<feature type="transmembrane region" description="Helical" evidence="1">
    <location>
        <begin position="7"/>
        <end position="27"/>
    </location>
</feature>
<comment type="caution">
    <text evidence="3">The sequence shown here is derived from an EMBL/GenBank/DDBJ whole genome shotgun (WGS) entry which is preliminary data.</text>
</comment>
<organism evidence="3 4">
    <name type="scientific">Flavobacterium aureirubrum</name>
    <dbReference type="NCBI Taxonomy" id="3133147"/>
    <lineage>
        <taxon>Bacteria</taxon>
        <taxon>Pseudomonadati</taxon>
        <taxon>Bacteroidota</taxon>
        <taxon>Flavobacteriia</taxon>
        <taxon>Flavobacteriales</taxon>
        <taxon>Flavobacteriaceae</taxon>
        <taxon>Flavobacterium</taxon>
    </lineage>
</organism>
<keyword evidence="1" id="KW-1133">Transmembrane helix</keyword>
<sequence>MKISREIKTAILVIASMLLFIWGYSFLKGRDLLSNNNTFYVKYSNVDGLIPSSPVTINGLIVGKVRSIELDATWNSLVEIQINSDYKITKGSVAELYSPGPIGGKQIAVIPNGKSSELLPSGDFLVPSIKLGLTEVVSNEIKPIKDKLNDVLGNANTMLVSINEVMDAETKVNLKKSIENLNAVLIELRQAETSVNNMLLENKTKINSTISNLEKTSGNFSKISDSISKANLNQVVKNLEKTLATVDKLLVDMQSGKGTLGKLAKDETLYTNFTQTSKELELLLQDVRLNPTRYVNVSLFGKKNKPYVAPVSDSLRVKQ</sequence>
<dbReference type="RefSeq" id="WP_342695391.1">
    <property type="nucleotide sequence ID" value="NZ_JBCGDO010000005.1"/>
</dbReference>
<keyword evidence="4" id="KW-1185">Reference proteome</keyword>
<keyword evidence="1" id="KW-0472">Membrane</keyword>
<proteinExistence type="predicted"/>
<evidence type="ECO:0000313" key="3">
    <source>
        <dbReference type="EMBL" id="MEM0542167.1"/>
    </source>
</evidence>
<reference evidence="3 4" key="1">
    <citation type="submission" date="2024-03" db="EMBL/GenBank/DDBJ databases">
        <title>Two novel species of the genus Flavobacterium exhibiting potentially degradation of complex polysaccharides.</title>
        <authorList>
            <person name="Lian X."/>
        </authorList>
    </citation>
    <scope>NUCLEOTIDE SEQUENCE [LARGE SCALE GENOMIC DNA]</scope>
    <source>
        <strain evidence="4">j3</strain>
    </source>
</reference>
<feature type="domain" description="Mce/MlaD" evidence="2">
    <location>
        <begin position="36"/>
        <end position="111"/>
    </location>
</feature>
<evidence type="ECO:0000256" key="1">
    <source>
        <dbReference type="SAM" id="Phobius"/>
    </source>
</evidence>
<keyword evidence="1" id="KW-0812">Transmembrane</keyword>
<name>A0ABU9N5X6_9FLAO</name>
<protein>
    <submittedName>
        <fullName evidence="3">MlaD family protein</fullName>
    </submittedName>
</protein>
<dbReference type="Proteomes" id="UP001460072">
    <property type="component" value="Unassembled WGS sequence"/>
</dbReference>
<dbReference type="InterPro" id="IPR003399">
    <property type="entry name" value="Mce/MlaD"/>
</dbReference>
<dbReference type="PANTHER" id="PTHR33371">
    <property type="entry name" value="INTERMEMBRANE PHOSPHOLIPID TRANSPORT SYSTEM BINDING PROTEIN MLAD-RELATED"/>
    <property type="match status" value="1"/>
</dbReference>
<dbReference type="EMBL" id="JBCGDO010000005">
    <property type="protein sequence ID" value="MEM0542167.1"/>
    <property type="molecule type" value="Genomic_DNA"/>
</dbReference>
<dbReference type="Pfam" id="PF02470">
    <property type="entry name" value="MlaD"/>
    <property type="match status" value="1"/>
</dbReference>
<dbReference type="PANTHER" id="PTHR33371:SF4">
    <property type="entry name" value="INTERMEMBRANE PHOSPHOLIPID TRANSPORT SYSTEM BINDING PROTEIN MLAD"/>
    <property type="match status" value="1"/>
</dbReference>
<accession>A0ABU9N5X6</accession>
<evidence type="ECO:0000313" key="4">
    <source>
        <dbReference type="Proteomes" id="UP001460072"/>
    </source>
</evidence>
<gene>
    <name evidence="3" type="ORF">WFZ85_06040</name>
</gene>